<dbReference type="Proteomes" id="UP000238937">
    <property type="component" value="Unassembled WGS sequence"/>
</dbReference>
<organism evidence="1 2">
    <name type="scientific">Chamaesiphon polymorphus CCALA 037</name>
    <dbReference type="NCBI Taxonomy" id="2107692"/>
    <lineage>
        <taxon>Bacteria</taxon>
        <taxon>Bacillati</taxon>
        <taxon>Cyanobacteriota</taxon>
        <taxon>Cyanophyceae</taxon>
        <taxon>Gomontiellales</taxon>
        <taxon>Chamaesiphonaceae</taxon>
        <taxon>Chamaesiphon</taxon>
    </lineage>
</organism>
<dbReference type="EMBL" id="PVWO01000409">
    <property type="protein sequence ID" value="PSB50188.1"/>
    <property type="molecule type" value="Genomic_DNA"/>
</dbReference>
<protein>
    <submittedName>
        <fullName evidence="1">Serine/threonine protein phosphatase</fullName>
    </submittedName>
</protein>
<evidence type="ECO:0000313" key="2">
    <source>
        <dbReference type="Proteomes" id="UP000238937"/>
    </source>
</evidence>
<sequence>RNSANLELADFIAAKERWIDDLLALAPLAISKVAAKLAESIAIYGRDEFKPHVRDLSYAALLYKANSSSLTAEFLQQTFPTPDKWCQLMNDLGVATPSDR</sequence>
<keyword evidence="2" id="KW-1185">Reference proteome</keyword>
<accession>A0A2T1FYW0</accession>
<evidence type="ECO:0000313" key="1">
    <source>
        <dbReference type="EMBL" id="PSB50188.1"/>
    </source>
</evidence>
<dbReference type="AlphaFoldDB" id="A0A2T1FYW0"/>
<gene>
    <name evidence="1" type="ORF">C7B77_23065</name>
</gene>
<name>A0A2T1FYW0_9CYAN</name>
<proteinExistence type="predicted"/>
<feature type="non-terminal residue" evidence="1">
    <location>
        <position position="1"/>
    </location>
</feature>
<comment type="caution">
    <text evidence="1">The sequence shown here is derived from an EMBL/GenBank/DDBJ whole genome shotgun (WGS) entry which is preliminary data.</text>
</comment>
<reference evidence="1 2" key="1">
    <citation type="submission" date="2018-03" db="EMBL/GenBank/DDBJ databases">
        <title>The ancient ancestry and fast evolution of plastids.</title>
        <authorList>
            <person name="Moore K.R."/>
            <person name="Magnabosco C."/>
            <person name="Momper L."/>
            <person name="Gold D.A."/>
            <person name="Bosak T."/>
            <person name="Fournier G.P."/>
        </authorList>
    </citation>
    <scope>NUCLEOTIDE SEQUENCE [LARGE SCALE GENOMIC DNA]</scope>
    <source>
        <strain evidence="1 2">CCALA 037</strain>
    </source>
</reference>